<feature type="compositionally biased region" description="Low complexity" evidence="1">
    <location>
        <begin position="1"/>
        <end position="16"/>
    </location>
</feature>
<dbReference type="Pfam" id="PF18759">
    <property type="entry name" value="Plavaka"/>
    <property type="match status" value="1"/>
</dbReference>
<keyword evidence="3" id="KW-1185">Reference proteome</keyword>
<proteinExistence type="predicted"/>
<dbReference type="AlphaFoldDB" id="A0A4R0R0Q0"/>
<dbReference type="STRING" id="92696.A0A4R0R0Q0"/>
<dbReference type="EMBL" id="RWJN01000616">
    <property type="protein sequence ID" value="TCD60331.1"/>
    <property type="molecule type" value="Genomic_DNA"/>
</dbReference>
<evidence type="ECO:0000256" key="1">
    <source>
        <dbReference type="SAM" id="MobiDB-lite"/>
    </source>
</evidence>
<feature type="compositionally biased region" description="Acidic residues" evidence="1">
    <location>
        <begin position="672"/>
        <end position="703"/>
    </location>
</feature>
<comment type="caution">
    <text evidence="2">The sequence shown here is derived from an EMBL/GenBank/DDBJ whole genome shotgun (WGS) entry which is preliminary data.</text>
</comment>
<feature type="region of interest" description="Disordered" evidence="1">
    <location>
        <begin position="667"/>
        <end position="716"/>
    </location>
</feature>
<evidence type="ECO:0000313" key="2">
    <source>
        <dbReference type="EMBL" id="TCD60331.1"/>
    </source>
</evidence>
<dbReference type="OrthoDB" id="2418900at2759"/>
<gene>
    <name evidence="2" type="ORF">EIP91_010340</name>
</gene>
<sequence length="947" mass="107136">MMTTARASAAAAAAAAPHNPPDVDAAEYPVAGDNGFGPGLFEPPDEPAPHDVDPEPADPAQHLRGKYPKATVEEVEDEGDVPPSSHRERFSDAFPQPAGVPLSFERSETSFEQFKASNPGEYGPFEDEEDWELGKFLMQNLGVNKTGEFLKLGKIKHGASPSFTTAKSLREKIDGLPQGPEWYHEYITVQGDAADEDGVLMKEELELWRRDPLDLVRELIGNPMFNGHMAYAPEKVFAGMEGDERVLDEMWTADWWWKVQEKLPAGATVAPLIIASDETQLSQFGGDKKAWPVYLTIGNIEKSVRRKPSNHGTILLGYLPSSKLKCFTKHERRVAGWQLFHYCMDTILSPIRKAGEEGVEMLCADGFMRRVYPILAAYIADYPEQLLVTCCKKGWCPKCKRRDQEIGDLAEHLGTLLRRQDETLDILQREEENIATREFGAQGLRPLYKPFWAGLPHADIFMAITPDILHQLHKGVFKDHLVKWCLQLAGPEIDKRFACQIGHPGLRHFRLGISHIKQSTGAEHKQMEKVFGCVLPGAVQQSVVHAAIAILDFIYYAQLRSHTTTTLAALRDALRRFHQHKDAFVQLKCRPHFRIPKVHAMEHYAMMIEELGSADGYSTENPERLHIDLAKNAYRASNRKGYLIQMTTWLTRQEALFTFQSYLAWTRGPKDEPEDEGEDEEDEEIREEVEKDDEEGWDEDEDSVQAGNEGDNADPDLHRFVAKKAPHPNVALADITSKYEATQFQSALAEFLKNHGVHTAIDSRRDTFDTYNGMTVMLPDLPAVDRPERRQRIRTTPAVAARPGRRAVPAHLDTVLVRSLEGNHVTENTGLEGLRVAQVKVIFNLPSRLQDSSRILRSNPAPLAYIEWFRPFSRKDVYGLYKLKRSTRGTLSHAEVVPLTRIVRSCHIVANFKTEIPHTWTPFTVLQQCSEFYLNPWVSLDDFLCMR</sequence>
<reference evidence="2 3" key="1">
    <citation type="submission" date="2018-11" db="EMBL/GenBank/DDBJ databases">
        <title>Genome assembly of Steccherinum ochraceum LE-BIN_3174, the white-rot fungus of the Steccherinaceae family (The Residual Polyporoid clade, Polyporales, Basidiomycota).</title>
        <authorList>
            <person name="Fedorova T.V."/>
            <person name="Glazunova O.A."/>
            <person name="Landesman E.O."/>
            <person name="Moiseenko K.V."/>
            <person name="Psurtseva N.V."/>
            <person name="Savinova O.S."/>
            <person name="Shakhova N.V."/>
            <person name="Tyazhelova T.V."/>
            <person name="Vasina D.V."/>
        </authorList>
    </citation>
    <scope>NUCLEOTIDE SEQUENCE [LARGE SCALE GENOMIC DNA]</scope>
    <source>
        <strain evidence="2 3">LE-BIN_3174</strain>
    </source>
</reference>
<protein>
    <submittedName>
        <fullName evidence="2">Uncharacterized protein</fullName>
    </submittedName>
</protein>
<dbReference type="InterPro" id="IPR041078">
    <property type="entry name" value="Plavaka"/>
</dbReference>
<feature type="region of interest" description="Disordered" evidence="1">
    <location>
        <begin position="1"/>
        <end position="96"/>
    </location>
</feature>
<name>A0A4R0R0Q0_9APHY</name>
<organism evidence="2 3">
    <name type="scientific">Steccherinum ochraceum</name>
    <dbReference type="NCBI Taxonomy" id="92696"/>
    <lineage>
        <taxon>Eukaryota</taxon>
        <taxon>Fungi</taxon>
        <taxon>Dikarya</taxon>
        <taxon>Basidiomycota</taxon>
        <taxon>Agaricomycotina</taxon>
        <taxon>Agaricomycetes</taxon>
        <taxon>Polyporales</taxon>
        <taxon>Steccherinaceae</taxon>
        <taxon>Steccherinum</taxon>
    </lineage>
</organism>
<evidence type="ECO:0000313" key="3">
    <source>
        <dbReference type="Proteomes" id="UP000292702"/>
    </source>
</evidence>
<accession>A0A4R0R0Q0</accession>
<dbReference type="Proteomes" id="UP000292702">
    <property type="component" value="Unassembled WGS sequence"/>
</dbReference>